<protein>
    <submittedName>
        <fullName evidence="1">TPR domain protein</fullName>
    </submittedName>
</protein>
<accession>A0A0B8QC27</accession>
<dbReference type="STRING" id="1481914.JCM19241_5658"/>
<dbReference type="AlphaFoldDB" id="A0A0B8QC27"/>
<dbReference type="InterPro" id="IPR011990">
    <property type="entry name" value="TPR-like_helical_dom_sf"/>
</dbReference>
<gene>
    <name evidence="1" type="ORF">JCM19241_5658</name>
</gene>
<reference evidence="1 2" key="2">
    <citation type="submission" date="2015-01" db="EMBL/GenBank/DDBJ databases">
        <authorList>
            <consortium name="NBRP consortium"/>
            <person name="Sawabe T."/>
            <person name="Meirelles P."/>
            <person name="Feng G."/>
            <person name="Sayaka M."/>
            <person name="Hattori M."/>
            <person name="Ohkuma M."/>
        </authorList>
    </citation>
    <scope>NUCLEOTIDE SEQUENCE [LARGE SCALE GENOMIC DNA]</scope>
    <source>
        <strain evidence="2">JCM 19241</strain>
    </source>
</reference>
<organism evidence="1 2">
    <name type="scientific">Vibrio ishigakensis</name>
    <dbReference type="NCBI Taxonomy" id="1481914"/>
    <lineage>
        <taxon>Bacteria</taxon>
        <taxon>Pseudomonadati</taxon>
        <taxon>Pseudomonadota</taxon>
        <taxon>Gammaproteobacteria</taxon>
        <taxon>Vibrionales</taxon>
        <taxon>Vibrionaceae</taxon>
        <taxon>Vibrio</taxon>
    </lineage>
</organism>
<reference evidence="1 2" key="1">
    <citation type="submission" date="2015-01" db="EMBL/GenBank/DDBJ databases">
        <title>Vibrio sp. C94 JCM 19241 whole genome shotgun sequence.</title>
        <authorList>
            <person name="Sawabe T."/>
            <person name="Meirelles P."/>
            <person name="Feng G."/>
            <person name="Sayaka M."/>
            <person name="Hattori M."/>
            <person name="Ohkuma M."/>
        </authorList>
    </citation>
    <scope>NUCLEOTIDE SEQUENCE [LARGE SCALE GENOMIC DNA]</scope>
    <source>
        <strain evidence="2">JCM 19241</strain>
    </source>
</reference>
<evidence type="ECO:0000313" key="1">
    <source>
        <dbReference type="EMBL" id="GAM74462.1"/>
    </source>
</evidence>
<dbReference type="EMBL" id="BBSC01000002">
    <property type="protein sequence ID" value="GAM74462.1"/>
    <property type="molecule type" value="Genomic_DNA"/>
</dbReference>
<sequence>MMAQLYSKQGVPEKSAQIFHELNKASDVEAKDLAVEAQYWQQAREWEQSLKAWARATSKDSQYRWSYINLLMQNKQYKTALTQLDKLNSSARKELTSVQAYYRLGDKKKALEQCSKG</sequence>
<proteinExistence type="predicted"/>
<name>A0A0B8QC27_9VIBR</name>
<dbReference type="SUPFAM" id="SSF48452">
    <property type="entry name" value="TPR-like"/>
    <property type="match status" value="1"/>
</dbReference>
<dbReference type="Proteomes" id="UP000031666">
    <property type="component" value="Unassembled WGS sequence"/>
</dbReference>
<dbReference type="Gene3D" id="1.25.40.10">
    <property type="entry name" value="Tetratricopeptide repeat domain"/>
    <property type="match status" value="1"/>
</dbReference>
<evidence type="ECO:0000313" key="2">
    <source>
        <dbReference type="Proteomes" id="UP000031666"/>
    </source>
</evidence>
<comment type="caution">
    <text evidence="1">The sequence shown here is derived from an EMBL/GenBank/DDBJ whole genome shotgun (WGS) entry which is preliminary data.</text>
</comment>